<dbReference type="GO" id="GO:0016651">
    <property type="term" value="F:oxidoreductase activity, acting on NAD(P)H"/>
    <property type="evidence" value="ECO:0007669"/>
    <property type="project" value="InterPro"/>
</dbReference>
<feature type="transmembrane region" description="Helical" evidence="17">
    <location>
        <begin position="29"/>
        <end position="49"/>
    </location>
</feature>
<dbReference type="GO" id="GO:0008137">
    <property type="term" value="F:NADH dehydrogenase (ubiquinone) activity"/>
    <property type="evidence" value="ECO:0007669"/>
    <property type="project" value="UniProtKB-EC"/>
</dbReference>
<keyword evidence="13 17" id="KW-0496">Mitochondrion</keyword>
<dbReference type="EMBL" id="AB738947">
    <property type="protein sequence ID" value="BCO16589.1"/>
    <property type="molecule type" value="Genomic_DNA"/>
</dbReference>
<evidence type="ECO:0000256" key="7">
    <source>
        <dbReference type="ARBA" id="ARBA00022692"/>
    </source>
</evidence>
<evidence type="ECO:0000256" key="3">
    <source>
        <dbReference type="ARBA" id="ARBA00012944"/>
    </source>
</evidence>
<evidence type="ECO:0000256" key="10">
    <source>
        <dbReference type="ARBA" id="ARBA00022989"/>
    </source>
</evidence>
<dbReference type="InterPro" id="IPR001133">
    <property type="entry name" value="NADH_UbQ_OxRdtase_chain4L/K"/>
</dbReference>
<dbReference type="GO" id="GO:0042773">
    <property type="term" value="P:ATP synthesis coupled electron transport"/>
    <property type="evidence" value="ECO:0007669"/>
    <property type="project" value="UniProtKB-UniRule"/>
</dbReference>
<dbReference type="EC" id="7.1.1.2" evidence="3 17"/>
<dbReference type="Pfam" id="PF00420">
    <property type="entry name" value="Oxidored_q2"/>
    <property type="match status" value="1"/>
</dbReference>
<evidence type="ECO:0000256" key="15">
    <source>
        <dbReference type="ARBA" id="ARBA00043911"/>
    </source>
</evidence>
<keyword evidence="9 17" id="KW-0249">Electron transport</keyword>
<evidence type="ECO:0000256" key="5">
    <source>
        <dbReference type="ARBA" id="ARBA00022448"/>
    </source>
</evidence>
<dbReference type="GO" id="GO:0030964">
    <property type="term" value="C:NADH dehydrogenase complex"/>
    <property type="evidence" value="ECO:0007669"/>
    <property type="project" value="TreeGrafter"/>
</dbReference>
<evidence type="ECO:0000256" key="2">
    <source>
        <dbReference type="ARBA" id="ARBA00010519"/>
    </source>
</evidence>
<dbReference type="PANTHER" id="PTHR11434:SF0">
    <property type="entry name" value="NADH-UBIQUINONE OXIDOREDUCTASE CHAIN 4L"/>
    <property type="match status" value="1"/>
</dbReference>
<evidence type="ECO:0000256" key="17">
    <source>
        <dbReference type="RuleBase" id="RU004419"/>
    </source>
</evidence>
<evidence type="ECO:0000256" key="6">
    <source>
        <dbReference type="ARBA" id="ARBA00022660"/>
    </source>
</evidence>
<evidence type="ECO:0000256" key="16">
    <source>
        <dbReference type="ARBA" id="ARBA00048769"/>
    </source>
</evidence>
<evidence type="ECO:0000256" key="9">
    <source>
        <dbReference type="ARBA" id="ARBA00022982"/>
    </source>
</evidence>
<comment type="catalytic activity">
    <reaction evidence="16">
        <text>a ubiquinone + NADH + 5 H(+)(in) = a ubiquinol + NAD(+) + 4 H(+)(out)</text>
        <dbReference type="Rhea" id="RHEA:29091"/>
        <dbReference type="Rhea" id="RHEA-COMP:9565"/>
        <dbReference type="Rhea" id="RHEA-COMP:9566"/>
        <dbReference type="ChEBI" id="CHEBI:15378"/>
        <dbReference type="ChEBI" id="CHEBI:16389"/>
        <dbReference type="ChEBI" id="CHEBI:17976"/>
        <dbReference type="ChEBI" id="CHEBI:57540"/>
        <dbReference type="ChEBI" id="CHEBI:57945"/>
        <dbReference type="EC" id="7.1.1.2"/>
    </reaction>
    <physiologicalReaction direction="left-to-right" evidence="16">
        <dbReference type="Rhea" id="RHEA:29092"/>
    </physiologicalReaction>
</comment>
<evidence type="ECO:0000256" key="12">
    <source>
        <dbReference type="ARBA" id="ARBA00023075"/>
    </source>
</evidence>
<keyword evidence="11 17" id="KW-0520">NAD</keyword>
<keyword evidence="8 17" id="KW-1278">Translocase</keyword>
<dbReference type="PANTHER" id="PTHR11434">
    <property type="entry name" value="NADH-UBIQUINONE OXIDOREDUCTASE SUBUNIT ND4L"/>
    <property type="match status" value="1"/>
</dbReference>
<keyword evidence="7 17" id="KW-0812">Transmembrane</keyword>
<geneLocation type="mitochondrion" evidence="18"/>
<dbReference type="InterPro" id="IPR039428">
    <property type="entry name" value="NUOK/Mnh_C1-like"/>
</dbReference>
<evidence type="ECO:0000256" key="14">
    <source>
        <dbReference type="ARBA" id="ARBA00023136"/>
    </source>
</evidence>
<evidence type="ECO:0000256" key="4">
    <source>
        <dbReference type="ARBA" id="ARBA00016612"/>
    </source>
</evidence>
<evidence type="ECO:0000256" key="8">
    <source>
        <dbReference type="ARBA" id="ARBA00022967"/>
    </source>
</evidence>
<dbReference type="GO" id="GO:0005743">
    <property type="term" value="C:mitochondrial inner membrane"/>
    <property type="evidence" value="ECO:0007669"/>
    <property type="project" value="UniProtKB-SubCell"/>
</dbReference>
<proteinExistence type="inferred from homology"/>
<feature type="transmembrane region" description="Helical" evidence="17">
    <location>
        <begin position="61"/>
        <end position="82"/>
    </location>
</feature>
<name>A0A7R7G211_9SAUR</name>
<dbReference type="Gene3D" id="1.10.287.3510">
    <property type="match status" value="1"/>
</dbReference>
<keyword evidence="6 17" id="KW-0679">Respiratory chain</keyword>
<comment type="function">
    <text evidence="15">Core subunit of the mitochondrial membrane respiratory chain NADH dehydrogenase (Complex I) which catalyzes electron transfer from NADH through the respiratory chain, using ubiquinone as an electron acceptor. Part of the enzyme membrane arm which is embedded in the lipid bilayer and involved in proton translocation.</text>
</comment>
<reference evidence="18" key="1">
    <citation type="submission" date="2012-07" db="EMBL/GenBank/DDBJ databases">
        <title>Nearly complete mitochondrial genome sequence of Crossobamon orientalis.</title>
        <authorList>
            <person name="Kumazawa Y."/>
        </authorList>
    </citation>
    <scope>NUCLEOTIDE SEQUENCE</scope>
    <source>
        <strain evidence="18">Cori1</strain>
    </source>
</reference>
<comment type="subcellular location">
    <subcellularLocation>
        <location evidence="17">Mitochondrion inner membrane</location>
        <topology evidence="17">Multi-pass membrane protein</topology>
    </subcellularLocation>
    <subcellularLocation>
        <location evidence="1">Mitochondrion membrane</location>
        <topology evidence="1">Multi-pass membrane protein</topology>
    </subcellularLocation>
</comment>
<sequence>MTPLQFTTYATFSISLTGFSLCRKHLVSALLCLEGTMLALFMVLTTISQTTTTTTATVQPIALLTISACEAAAGLSLLIASARTHSSDHMKNLNLLMC</sequence>
<dbReference type="AlphaFoldDB" id="A0A7R7G211"/>
<keyword evidence="17" id="KW-0999">Mitochondrion inner membrane</keyword>
<comment type="similarity">
    <text evidence="2 17">Belongs to the complex I subunit 4L family.</text>
</comment>
<accession>A0A7R7G211</accession>
<protein>
    <recommendedName>
        <fullName evidence="4 17">NADH-ubiquinone oxidoreductase chain 4L</fullName>
        <ecNumber evidence="3 17">7.1.1.2</ecNumber>
    </recommendedName>
</protein>
<keyword evidence="12 17" id="KW-0830">Ubiquinone</keyword>
<evidence type="ECO:0000256" key="13">
    <source>
        <dbReference type="ARBA" id="ARBA00023128"/>
    </source>
</evidence>
<keyword evidence="5 17" id="KW-0813">Transport</keyword>
<keyword evidence="14 17" id="KW-0472">Membrane</keyword>
<evidence type="ECO:0000256" key="1">
    <source>
        <dbReference type="ARBA" id="ARBA00004225"/>
    </source>
</evidence>
<organism evidence="18">
    <name type="scientific">Crossobamon orientalis</name>
    <dbReference type="NCBI Taxonomy" id="401522"/>
    <lineage>
        <taxon>Eukaryota</taxon>
        <taxon>Metazoa</taxon>
        <taxon>Chordata</taxon>
        <taxon>Craniata</taxon>
        <taxon>Vertebrata</taxon>
        <taxon>Euteleostomi</taxon>
        <taxon>Lepidosauria</taxon>
        <taxon>Squamata</taxon>
        <taxon>Bifurcata</taxon>
        <taxon>Gekkota</taxon>
        <taxon>Gekkonidae</taxon>
        <taxon>Gekkoninae</taxon>
        <taxon>Crossobamon</taxon>
    </lineage>
</organism>
<gene>
    <name evidence="18" type="primary">ND4L</name>
</gene>
<keyword evidence="10 17" id="KW-1133">Transmembrane helix</keyword>
<evidence type="ECO:0000256" key="11">
    <source>
        <dbReference type="ARBA" id="ARBA00023027"/>
    </source>
</evidence>
<evidence type="ECO:0000313" key="18">
    <source>
        <dbReference type="EMBL" id="BCO16589.1"/>
    </source>
</evidence>